<evidence type="ECO:0000256" key="2">
    <source>
        <dbReference type="ARBA" id="ARBA00008107"/>
    </source>
</evidence>
<keyword evidence="6 8" id="KW-0592">Phosphate transport</keyword>
<proteinExistence type="inferred from homology"/>
<dbReference type="PANTHER" id="PTHR42930">
    <property type="entry name" value="PHOSPHATE-SPECIFIC TRANSPORT SYSTEM ACCESSORY PROTEIN PHOU"/>
    <property type="match status" value="1"/>
</dbReference>
<evidence type="ECO:0000256" key="4">
    <source>
        <dbReference type="ARBA" id="ARBA00022448"/>
    </source>
</evidence>
<dbReference type="PIRSF" id="PIRSF003107">
    <property type="entry name" value="PhoU"/>
    <property type="match status" value="1"/>
</dbReference>
<dbReference type="Gene3D" id="1.20.58.220">
    <property type="entry name" value="Phosphate transport system protein phou homolog 2, domain 2"/>
    <property type="match status" value="1"/>
</dbReference>
<dbReference type="Proteomes" id="UP001055804">
    <property type="component" value="Unassembled WGS sequence"/>
</dbReference>
<evidence type="ECO:0000256" key="8">
    <source>
        <dbReference type="PIRNR" id="PIRNR003107"/>
    </source>
</evidence>
<evidence type="ECO:0000256" key="9">
    <source>
        <dbReference type="SAM" id="MobiDB-lite"/>
    </source>
</evidence>
<gene>
    <name evidence="11" type="primary">phoU</name>
    <name evidence="11" type="ORF">NJQ99_07420</name>
</gene>
<evidence type="ECO:0000256" key="1">
    <source>
        <dbReference type="ARBA" id="ARBA00004496"/>
    </source>
</evidence>
<keyword evidence="5 8" id="KW-0963">Cytoplasm</keyword>
<feature type="domain" description="PhoU" evidence="10">
    <location>
        <begin position="128"/>
        <end position="213"/>
    </location>
</feature>
<name>A0A9J6PD33_9PROT</name>
<evidence type="ECO:0000313" key="12">
    <source>
        <dbReference type="Proteomes" id="UP001055804"/>
    </source>
</evidence>
<dbReference type="GO" id="GO:0005737">
    <property type="term" value="C:cytoplasm"/>
    <property type="evidence" value="ECO:0007669"/>
    <property type="project" value="UniProtKB-SubCell"/>
</dbReference>
<organism evidence="11 12">
    <name type="scientific">Futiania mangrovi</name>
    <dbReference type="NCBI Taxonomy" id="2959716"/>
    <lineage>
        <taxon>Bacteria</taxon>
        <taxon>Pseudomonadati</taxon>
        <taxon>Pseudomonadota</taxon>
        <taxon>Alphaproteobacteria</taxon>
        <taxon>Futianiales</taxon>
        <taxon>Futianiaceae</taxon>
        <taxon>Futiania</taxon>
    </lineage>
</organism>
<dbReference type="GO" id="GO:0045936">
    <property type="term" value="P:negative regulation of phosphate metabolic process"/>
    <property type="evidence" value="ECO:0007669"/>
    <property type="project" value="InterPro"/>
</dbReference>
<comment type="subunit">
    <text evidence="3 8">Homodimer.</text>
</comment>
<dbReference type="FunFam" id="1.20.58.220:FF:000004">
    <property type="entry name" value="Phosphate-specific transport system accessory protein PhoU"/>
    <property type="match status" value="1"/>
</dbReference>
<accession>A0A9J6PD33</accession>
<evidence type="ECO:0000313" key="11">
    <source>
        <dbReference type="EMBL" id="MCP1336230.1"/>
    </source>
</evidence>
<dbReference type="EMBL" id="JAMZFT010000002">
    <property type="protein sequence ID" value="MCP1336230.1"/>
    <property type="molecule type" value="Genomic_DNA"/>
</dbReference>
<dbReference type="Pfam" id="PF01895">
    <property type="entry name" value="PhoU"/>
    <property type="match status" value="2"/>
</dbReference>
<dbReference type="AlphaFoldDB" id="A0A9J6PD33"/>
<sequence>MADHDQQLHTVKAYQAELERLSAMIAKMGGFAEEQLARAIRSVVKRDSRLAQEVVAEDIRIDDLEGQVEQLAVRVIALRQPMAVDLREIVAAMRISIELERIGDLAKNIAKRAQTINVETPFPNLFAIDRIGAEAIRQVHQVISAYAARDVEMALAVWRRDQTLDELYNSLFRELLTYMMEDPRTIGRATHLLFVGKNLERIGDHATNIAETVHYLVTGRPLAGERPKADTTATEGVAGLAGGGKG</sequence>
<evidence type="ECO:0000256" key="7">
    <source>
        <dbReference type="ARBA" id="ARBA00056181"/>
    </source>
</evidence>
<dbReference type="NCBIfam" id="TIGR02135">
    <property type="entry name" value="phoU_full"/>
    <property type="match status" value="1"/>
</dbReference>
<dbReference type="SUPFAM" id="SSF109755">
    <property type="entry name" value="PhoU-like"/>
    <property type="match status" value="1"/>
</dbReference>
<dbReference type="RefSeq" id="WP_269332197.1">
    <property type="nucleotide sequence ID" value="NZ_JAMZFT010000002.1"/>
</dbReference>
<dbReference type="PANTHER" id="PTHR42930:SF3">
    <property type="entry name" value="PHOSPHATE-SPECIFIC TRANSPORT SYSTEM ACCESSORY PROTEIN PHOU"/>
    <property type="match status" value="1"/>
</dbReference>
<feature type="region of interest" description="Disordered" evidence="9">
    <location>
        <begin position="224"/>
        <end position="246"/>
    </location>
</feature>
<evidence type="ECO:0000256" key="6">
    <source>
        <dbReference type="ARBA" id="ARBA00022592"/>
    </source>
</evidence>
<protein>
    <recommendedName>
        <fullName evidence="8">Phosphate-specific transport system accessory protein PhoU</fullName>
    </recommendedName>
</protein>
<dbReference type="InterPro" id="IPR026022">
    <property type="entry name" value="PhoU_dom"/>
</dbReference>
<evidence type="ECO:0000256" key="5">
    <source>
        <dbReference type="ARBA" id="ARBA00022490"/>
    </source>
</evidence>
<dbReference type="GO" id="GO:0030643">
    <property type="term" value="P:intracellular phosphate ion homeostasis"/>
    <property type="evidence" value="ECO:0007669"/>
    <property type="project" value="InterPro"/>
</dbReference>
<comment type="subcellular location">
    <subcellularLocation>
        <location evidence="1 8">Cytoplasm</location>
    </subcellularLocation>
</comment>
<reference evidence="11" key="1">
    <citation type="submission" date="2022-06" db="EMBL/GenBank/DDBJ databases">
        <title>Isolation and Genomics of Futiania mangrovii gen. nov., sp. nov., a Rare and Metabolically-versatile member in the Class Alphaproteobacteria.</title>
        <authorList>
            <person name="Liu L."/>
            <person name="Huang W.-C."/>
            <person name="Pan J."/>
            <person name="Li J."/>
            <person name="Huang Y."/>
            <person name="Du H."/>
            <person name="Liu Y."/>
            <person name="Li M."/>
        </authorList>
    </citation>
    <scope>NUCLEOTIDE SEQUENCE</scope>
    <source>
        <strain evidence="11">FT118</strain>
    </source>
</reference>
<comment type="similarity">
    <text evidence="2 8">Belongs to the PhoU family.</text>
</comment>
<keyword evidence="4 8" id="KW-0813">Transport</keyword>
<dbReference type="InterPro" id="IPR028366">
    <property type="entry name" value="PhoU"/>
</dbReference>
<dbReference type="InterPro" id="IPR038078">
    <property type="entry name" value="PhoU-like_sf"/>
</dbReference>
<keyword evidence="12" id="KW-1185">Reference proteome</keyword>
<dbReference type="GO" id="GO:0006817">
    <property type="term" value="P:phosphate ion transport"/>
    <property type="evidence" value="ECO:0007669"/>
    <property type="project" value="UniProtKB-KW"/>
</dbReference>
<comment type="caution">
    <text evidence="11">The sequence shown here is derived from an EMBL/GenBank/DDBJ whole genome shotgun (WGS) entry which is preliminary data.</text>
</comment>
<evidence type="ECO:0000259" key="10">
    <source>
        <dbReference type="Pfam" id="PF01895"/>
    </source>
</evidence>
<evidence type="ECO:0000256" key="3">
    <source>
        <dbReference type="ARBA" id="ARBA00011738"/>
    </source>
</evidence>
<feature type="domain" description="PhoU" evidence="10">
    <location>
        <begin position="25"/>
        <end position="112"/>
    </location>
</feature>
<comment type="function">
    <text evidence="7 8">Plays a role in the regulation of phosphate uptake.</text>
</comment>